<dbReference type="InterPro" id="IPR042178">
    <property type="entry name" value="Serpin_sf_1"/>
</dbReference>
<dbReference type="GO" id="GO:0005615">
    <property type="term" value="C:extracellular space"/>
    <property type="evidence" value="ECO:0007669"/>
    <property type="project" value="InterPro"/>
</dbReference>
<proteinExistence type="predicted"/>
<dbReference type="PROSITE" id="PS00284">
    <property type="entry name" value="SERPIN"/>
    <property type="match status" value="1"/>
</dbReference>
<sequence>MDSIAYDYYASVYQGDLGSEKTNKAMTNWMRNQTGGLLKDRTLKCQLEPKDRVLAIASTIYFQSQWADKFNASDNTHGMFHAVTGDEEATFMNKKEYHMNYYWGEDFGAVQMFLENGSYMWFILPDEGKTVDDVLASDEYMDMITQLSNNSEEESNRKWMKVNLSVPQFDVSASTDLKEALQAAGLTNLFELYGNDFSPSIIKANENDDPVYLDSINQDTRVKIDEKGVVAASYIELNFGAGAAMPPDEVIDFVLDRPFVFAITKSQIPLFVGTVNTP</sequence>
<dbReference type="SMART" id="SM00093">
    <property type="entry name" value="SERPIN"/>
    <property type="match status" value="1"/>
</dbReference>
<gene>
    <name evidence="2" type="ORF">SDC9_127072</name>
</gene>
<dbReference type="InterPro" id="IPR023796">
    <property type="entry name" value="Serpin_dom"/>
</dbReference>
<dbReference type="PANTHER" id="PTHR11461">
    <property type="entry name" value="SERINE PROTEASE INHIBITOR, SERPIN"/>
    <property type="match status" value="1"/>
</dbReference>
<comment type="caution">
    <text evidence="2">The sequence shown here is derived from an EMBL/GenBank/DDBJ whole genome shotgun (WGS) entry which is preliminary data.</text>
</comment>
<evidence type="ECO:0000259" key="1">
    <source>
        <dbReference type="SMART" id="SM00093"/>
    </source>
</evidence>
<dbReference type="Gene3D" id="2.30.39.10">
    <property type="entry name" value="Alpha-1-antitrypsin, domain 1"/>
    <property type="match status" value="1"/>
</dbReference>
<organism evidence="2">
    <name type="scientific">bioreactor metagenome</name>
    <dbReference type="NCBI Taxonomy" id="1076179"/>
    <lineage>
        <taxon>unclassified sequences</taxon>
        <taxon>metagenomes</taxon>
        <taxon>ecological metagenomes</taxon>
    </lineage>
</organism>
<dbReference type="SUPFAM" id="SSF56574">
    <property type="entry name" value="Serpins"/>
    <property type="match status" value="1"/>
</dbReference>
<dbReference type="InterPro" id="IPR000215">
    <property type="entry name" value="Serpin_fam"/>
</dbReference>
<reference evidence="2" key="1">
    <citation type="submission" date="2019-08" db="EMBL/GenBank/DDBJ databases">
        <authorList>
            <person name="Kucharzyk K."/>
            <person name="Murdoch R.W."/>
            <person name="Higgins S."/>
            <person name="Loffler F."/>
        </authorList>
    </citation>
    <scope>NUCLEOTIDE SEQUENCE</scope>
</reference>
<accession>A0A645CT50</accession>
<dbReference type="EMBL" id="VSSQ01029767">
    <property type="protein sequence ID" value="MPM80028.1"/>
    <property type="molecule type" value="Genomic_DNA"/>
</dbReference>
<evidence type="ECO:0000313" key="2">
    <source>
        <dbReference type="EMBL" id="MPM80028.1"/>
    </source>
</evidence>
<dbReference type="GO" id="GO:0004867">
    <property type="term" value="F:serine-type endopeptidase inhibitor activity"/>
    <property type="evidence" value="ECO:0007669"/>
    <property type="project" value="InterPro"/>
</dbReference>
<dbReference type="AlphaFoldDB" id="A0A645CT50"/>
<dbReference type="InterPro" id="IPR036186">
    <property type="entry name" value="Serpin_sf"/>
</dbReference>
<name>A0A645CT50_9ZZZZ</name>
<dbReference type="InterPro" id="IPR023795">
    <property type="entry name" value="Serpin_CS"/>
</dbReference>
<protein>
    <recommendedName>
        <fullName evidence="1">Serpin domain-containing protein</fullName>
    </recommendedName>
</protein>
<dbReference type="PANTHER" id="PTHR11461:SF211">
    <property type="entry name" value="GH10112P-RELATED"/>
    <property type="match status" value="1"/>
</dbReference>
<dbReference type="Pfam" id="PF00079">
    <property type="entry name" value="Serpin"/>
    <property type="match status" value="1"/>
</dbReference>
<dbReference type="InterPro" id="IPR042185">
    <property type="entry name" value="Serpin_sf_2"/>
</dbReference>
<dbReference type="Gene3D" id="3.30.497.10">
    <property type="entry name" value="Antithrombin, subunit I, domain 2"/>
    <property type="match status" value="1"/>
</dbReference>
<feature type="domain" description="Serpin" evidence="1">
    <location>
        <begin position="1"/>
        <end position="278"/>
    </location>
</feature>